<dbReference type="InterPro" id="IPR010064">
    <property type="entry name" value="HK97-gp10_tail"/>
</dbReference>
<comment type="caution">
    <text evidence="2">The sequence shown here is derived from an EMBL/GenBank/DDBJ whole genome shotgun (WGS) entry which is preliminary data.</text>
</comment>
<dbReference type="Proteomes" id="UP000322084">
    <property type="component" value="Unassembled WGS sequence"/>
</dbReference>
<dbReference type="EMBL" id="BKCL01000002">
    <property type="protein sequence ID" value="GEQ97067.1"/>
    <property type="molecule type" value="Genomic_DNA"/>
</dbReference>
<dbReference type="NCBIfam" id="TIGR01725">
    <property type="entry name" value="phge_HK97_gp10"/>
    <property type="match status" value="1"/>
</dbReference>
<accession>A0A5A7MM82</accession>
<evidence type="ECO:0008006" key="4">
    <source>
        <dbReference type="Google" id="ProtNLM"/>
    </source>
</evidence>
<sequence length="119" mass="12672">MIEMRLDGKEAVERGLEKAMSRAEQALRKQLEEAANDLADLARAQILTQRQAGRATPSILAESLSVAPLETGFSVQASAPYAVFVELGTARMAAEPFLQPAFDEVVTGLRTALGKGDAA</sequence>
<name>A0A5A7MM82_9PROT</name>
<evidence type="ECO:0000256" key="1">
    <source>
        <dbReference type="SAM" id="Coils"/>
    </source>
</evidence>
<keyword evidence="1" id="KW-0175">Coiled coil</keyword>
<evidence type="ECO:0000313" key="2">
    <source>
        <dbReference type="EMBL" id="GEQ97067.1"/>
    </source>
</evidence>
<evidence type="ECO:0000313" key="3">
    <source>
        <dbReference type="Proteomes" id="UP000322084"/>
    </source>
</evidence>
<feature type="coiled-coil region" evidence="1">
    <location>
        <begin position="9"/>
        <end position="44"/>
    </location>
</feature>
<organism evidence="2 3">
    <name type="scientific">Iodidimonas gelatinilytica</name>
    <dbReference type="NCBI Taxonomy" id="1236966"/>
    <lineage>
        <taxon>Bacteria</taxon>
        <taxon>Pseudomonadati</taxon>
        <taxon>Pseudomonadota</taxon>
        <taxon>Alphaproteobacteria</taxon>
        <taxon>Iodidimonadales</taxon>
        <taxon>Iodidimonadaceae</taxon>
        <taxon>Iodidimonas</taxon>
    </lineage>
</organism>
<gene>
    <name evidence="2" type="ORF">JCM17844_07040</name>
</gene>
<dbReference type="RefSeq" id="WP_149999640.1">
    <property type="nucleotide sequence ID" value="NZ_BKCL01000002.1"/>
</dbReference>
<proteinExistence type="predicted"/>
<reference evidence="2 3" key="1">
    <citation type="submission" date="2019-09" db="EMBL/GenBank/DDBJ databases">
        <title>NBRP : Genome information of microbial organism related human and environment.</title>
        <authorList>
            <person name="Hattori M."/>
            <person name="Oshima K."/>
            <person name="Inaba H."/>
            <person name="Suda W."/>
            <person name="Sakamoto M."/>
            <person name="Iino T."/>
            <person name="Kitahara M."/>
            <person name="Oshida Y."/>
            <person name="Iida T."/>
            <person name="Kudo T."/>
            <person name="Itoh T."/>
            <person name="Ohkuma M."/>
        </authorList>
    </citation>
    <scope>NUCLEOTIDE SEQUENCE [LARGE SCALE GENOMIC DNA]</scope>
    <source>
        <strain evidence="2 3">Hi-2</strain>
    </source>
</reference>
<protein>
    <recommendedName>
        <fullName evidence="4">HK97 gp10 family phage protein</fullName>
    </recommendedName>
</protein>
<dbReference type="AlphaFoldDB" id="A0A5A7MM82"/>